<keyword evidence="1" id="KW-1133">Transmembrane helix</keyword>
<evidence type="ECO:0000256" key="1">
    <source>
        <dbReference type="SAM" id="Phobius"/>
    </source>
</evidence>
<feature type="transmembrane region" description="Helical" evidence="1">
    <location>
        <begin position="262"/>
        <end position="284"/>
    </location>
</feature>
<proteinExistence type="predicted"/>
<name>A0A9E2W805_9BACT</name>
<dbReference type="Proteomes" id="UP000812270">
    <property type="component" value="Unassembled WGS sequence"/>
</dbReference>
<feature type="transmembrane region" description="Helical" evidence="1">
    <location>
        <begin position="239"/>
        <end position="256"/>
    </location>
</feature>
<feature type="transmembrane region" description="Helical" evidence="1">
    <location>
        <begin position="116"/>
        <end position="133"/>
    </location>
</feature>
<protein>
    <submittedName>
        <fullName evidence="3">Acyltransferase</fullName>
    </submittedName>
</protein>
<comment type="caution">
    <text evidence="3">The sequence shown here is derived from an EMBL/GenBank/DDBJ whole genome shotgun (WGS) entry which is preliminary data.</text>
</comment>
<feature type="transmembrane region" description="Helical" evidence="1">
    <location>
        <begin position="175"/>
        <end position="193"/>
    </location>
</feature>
<sequence length="381" mass="42771">MKTNSLSTKPHYAILDGLRGVAALMVVAFHLCEAHATSHQDQIINHGYLAVDFFFLLSGFVIGYAYDDRWGKMTIGNFFKRRLIRLQPMVVMGSIIGAVCYYFQSSGVFPIIGQTPVWQMLLIMVIGCTMLPIPPSMDIRGWAETYPLNGPAWSLFYEYVVNIFYALVARKLSKTVLSILVILSAGALIHLAVNQGDVIGGWSLNAEQMRIGFCRVMFPFFGGLLLFRIAKLRNIKNAFVWSSLLTIIVLAAPRIGTTENLWMNGLYDSLSIVLIFPLIIFLGASGEIQSAVGKKICKFLGDISYPIYITHYPLIYTYTAWVFDKKIPLKEAYPITILVFIAAVAIAYACLKWYDEPVRAWLNKRAKAPVKVKHESEVEAK</sequence>
<gene>
    <name evidence="3" type="ORF">KTO63_10685</name>
</gene>
<dbReference type="EMBL" id="JAHSPG010000006">
    <property type="protein sequence ID" value="MBV4357616.1"/>
    <property type="molecule type" value="Genomic_DNA"/>
</dbReference>
<dbReference type="AlphaFoldDB" id="A0A9E2W805"/>
<evidence type="ECO:0000259" key="2">
    <source>
        <dbReference type="Pfam" id="PF01757"/>
    </source>
</evidence>
<dbReference type="InterPro" id="IPR002656">
    <property type="entry name" value="Acyl_transf_3_dom"/>
</dbReference>
<organism evidence="3 4">
    <name type="scientific">Pinibacter aurantiacus</name>
    <dbReference type="NCBI Taxonomy" id="2851599"/>
    <lineage>
        <taxon>Bacteria</taxon>
        <taxon>Pseudomonadati</taxon>
        <taxon>Bacteroidota</taxon>
        <taxon>Chitinophagia</taxon>
        <taxon>Chitinophagales</taxon>
        <taxon>Chitinophagaceae</taxon>
        <taxon>Pinibacter</taxon>
    </lineage>
</organism>
<feature type="domain" description="Acyltransferase 3" evidence="2">
    <location>
        <begin position="14"/>
        <end position="350"/>
    </location>
</feature>
<feature type="transmembrane region" description="Helical" evidence="1">
    <location>
        <begin position="335"/>
        <end position="354"/>
    </location>
</feature>
<feature type="transmembrane region" description="Helical" evidence="1">
    <location>
        <begin position="12"/>
        <end position="31"/>
    </location>
</feature>
<dbReference type="GO" id="GO:0016747">
    <property type="term" value="F:acyltransferase activity, transferring groups other than amino-acyl groups"/>
    <property type="evidence" value="ECO:0007669"/>
    <property type="project" value="InterPro"/>
</dbReference>
<dbReference type="Pfam" id="PF01757">
    <property type="entry name" value="Acyl_transf_3"/>
    <property type="match status" value="1"/>
</dbReference>
<dbReference type="PANTHER" id="PTHR23028">
    <property type="entry name" value="ACETYLTRANSFERASE"/>
    <property type="match status" value="1"/>
</dbReference>
<keyword evidence="4" id="KW-1185">Reference proteome</keyword>
<dbReference type="InterPro" id="IPR050879">
    <property type="entry name" value="Acyltransferase_3"/>
</dbReference>
<dbReference type="PANTHER" id="PTHR23028:SF134">
    <property type="entry name" value="PUTATIVE (AFU_ORTHOLOGUE AFUA_4G08520)-RELATED"/>
    <property type="match status" value="1"/>
</dbReference>
<keyword evidence="1" id="KW-0812">Transmembrane</keyword>
<keyword evidence="1" id="KW-0472">Membrane</keyword>
<dbReference type="RefSeq" id="WP_217791270.1">
    <property type="nucleotide sequence ID" value="NZ_JAHSPG010000006.1"/>
</dbReference>
<keyword evidence="3" id="KW-0012">Acyltransferase</keyword>
<evidence type="ECO:0000313" key="4">
    <source>
        <dbReference type="Proteomes" id="UP000812270"/>
    </source>
</evidence>
<accession>A0A9E2W805</accession>
<feature type="transmembrane region" description="Helical" evidence="1">
    <location>
        <begin position="208"/>
        <end position="227"/>
    </location>
</feature>
<feature type="transmembrane region" description="Helical" evidence="1">
    <location>
        <begin position="43"/>
        <end position="66"/>
    </location>
</feature>
<evidence type="ECO:0000313" key="3">
    <source>
        <dbReference type="EMBL" id="MBV4357616.1"/>
    </source>
</evidence>
<feature type="transmembrane region" description="Helical" evidence="1">
    <location>
        <begin position="305"/>
        <end position="323"/>
    </location>
</feature>
<keyword evidence="3" id="KW-0808">Transferase</keyword>
<feature type="transmembrane region" description="Helical" evidence="1">
    <location>
        <begin position="86"/>
        <end position="104"/>
    </location>
</feature>
<reference evidence="3" key="1">
    <citation type="submission" date="2021-06" db="EMBL/GenBank/DDBJ databases">
        <authorList>
            <person name="Huq M.A."/>
        </authorList>
    </citation>
    <scope>NUCLEOTIDE SEQUENCE</scope>
    <source>
        <strain evidence="3">MAH-26</strain>
    </source>
</reference>